<name>A0AAE7V4D2_9CAUD</name>
<reference evidence="2 3" key="1">
    <citation type="submission" date="2021-04" db="EMBL/GenBank/DDBJ databases">
        <authorList>
            <person name="Shkoporov A.N."/>
            <person name="Stockdale S.R."/>
            <person name="Guerin E."/>
            <person name="Ross R.P."/>
            <person name="Hill C."/>
        </authorList>
    </citation>
    <scope>NUCLEOTIDE SEQUENCE [LARGE SCALE GENOMIC DNA]</scope>
    <source>
        <strain evidence="3">cr99_1</strain>
    </source>
</reference>
<organism evidence="2 3">
    <name type="scientific">uncultured phage cr99_1</name>
    <dbReference type="NCBI Taxonomy" id="2986399"/>
    <lineage>
        <taxon>Viruses</taxon>
        <taxon>Duplodnaviria</taxon>
        <taxon>Heunggongvirae</taxon>
        <taxon>Uroviricota</taxon>
        <taxon>Caudoviricetes</taxon>
        <taxon>Crassvirales</taxon>
        <taxon>Intestiviridae</taxon>
        <taxon>Crudevirinae</taxon>
        <taxon>Carjivirus</taxon>
        <taxon>Carjivirus hominis</taxon>
    </lineage>
</organism>
<accession>A0AAE7V4D2</accession>
<evidence type="ECO:0000313" key="3">
    <source>
        <dbReference type="Proteomes" id="UP000827427"/>
    </source>
</evidence>
<dbReference type="GeneID" id="75691127"/>
<sequence>MEDDSVVELVKASLHLLFIFIHFVTGFYICLFRVKYIDDNHPLLGVYFKYIIMERTDIYFVEDDTSFNNNVEGVEIHAECLSQDYDDIAWEPIVDDTPAVDPENDIFGYYD</sequence>
<dbReference type="EMBL" id="MZ130481">
    <property type="protein sequence ID" value="QWM89711.1"/>
    <property type="molecule type" value="Genomic_DNA"/>
</dbReference>
<keyword evidence="1" id="KW-1133">Transmembrane helix</keyword>
<evidence type="ECO:0000313" key="2">
    <source>
        <dbReference type="EMBL" id="QWM89711.1"/>
    </source>
</evidence>
<keyword evidence="3" id="KW-1185">Reference proteome</keyword>
<dbReference type="Proteomes" id="UP000827427">
    <property type="component" value="Segment"/>
</dbReference>
<gene>
    <name evidence="2" type="primary">gp_16481</name>
</gene>
<feature type="transmembrane region" description="Helical" evidence="1">
    <location>
        <begin position="12"/>
        <end position="31"/>
    </location>
</feature>
<evidence type="ECO:0000256" key="1">
    <source>
        <dbReference type="SAM" id="Phobius"/>
    </source>
</evidence>
<keyword evidence="1" id="KW-0472">Membrane</keyword>
<protein>
    <submittedName>
        <fullName evidence="2">Uncharacterized protein</fullName>
    </submittedName>
</protein>
<dbReference type="KEGG" id="vg:75691127"/>
<proteinExistence type="predicted"/>
<dbReference type="RefSeq" id="YP_010359283.1">
    <property type="nucleotide sequence ID" value="NC_062771.1"/>
</dbReference>
<keyword evidence="1" id="KW-0812">Transmembrane</keyword>